<evidence type="ECO:0000313" key="2">
    <source>
        <dbReference type="Proteomes" id="UP000799755"/>
    </source>
</evidence>
<name>A0ACB6R8F9_9PLEO</name>
<dbReference type="EMBL" id="MU003496">
    <property type="protein sequence ID" value="KAF2475436.1"/>
    <property type="molecule type" value="Genomic_DNA"/>
</dbReference>
<gene>
    <name evidence="1" type="ORF">BDR25DRAFT_102712</name>
</gene>
<protein>
    <submittedName>
        <fullName evidence="1">Uncharacterized protein</fullName>
    </submittedName>
</protein>
<accession>A0ACB6R8F9</accession>
<proteinExistence type="predicted"/>
<comment type="caution">
    <text evidence="1">The sequence shown here is derived from an EMBL/GenBank/DDBJ whole genome shotgun (WGS) entry which is preliminary data.</text>
</comment>
<dbReference type="Proteomes" id="UP000799755">
    <property type="component" value="Unassembled WGS sequence"/>
</dbReference>
<organism evidence="1 2">
    <name type="scientific">Lindgomyces ingoldianus</name>
    <dbReference type="NCBI Taxonomy" id="673940"/>
    <lineage>
        <taxon>Eukaryota</taxon>
        <taxon>Fungi</taxon>
        <taxon>Dikarya</taxon>
        <taxon>Ascomycota</taxon>
        <taxon>Pezizomycotina</taxon>
        <taxon>Dothideomycetes</taxon>
        <taxon>Pleosporomycetidae</taxon>
        <taxon>Pleosporales</taxon>
        <taxon>Lindgomycetaceae</taxon>
        <taxon>Lindgomyces</taxon>
    </lineage>
</organism>
<sequence length="390" mass="45033">MMASKRLPATPNVDREIKKVRWTSLTCPPANPLTMLNAEESPFLKLPAELRNHIYELLLGGHFIHVEGDKRTDSCKTSRPYNEASWAEFAGGGSNLLSSWGHDFCLHFYSCKAQMSEDEAFRRSRDASLNERLSGSEGNLNYWRLGDPFHVDSCTLRHQACYPEDDYQKPAWMMTPRDSNSRTRPNVSLNRTLNLTFLQTSRQVYQEAKKLPFFLNTFGFRNVLALLFFLFRLEPFQGNALATLWIYLRAGRSFHSSDARSWNQRLFAPSLLSNLQGLRVVHISISIAHTGMGDRGPLRSEFYEPHLNSWVLGLSRLRGLPLERVTVIISDDPASKFGIDGYSDRVMQYGWNFNPETWLLLREQECFSAEEKRQWAERLRQHILKETTDM</sequence>
<evidence type="ECO:0000313" key="1">
    <source>
        <dbReference type="EMBL" id="KAF2475436.1"/>
    </source>
</evidence>
<keyword evidence="2" id="KW-1185">Reference proteome</keyword>
<reference evidence="1" key="1">
    <citation type="journal article" date="2020" name="Stud. Mycol.">
        <title>101 Dothideomycetes genomes: a test case for predicting lifestyles and emergence of pathogens.</title>
        <authorList>
            <person name="Haridas S."/>
            <person name="Albert R."/>
            <person name="Binder M."/>
            <person name="Bloem J."/>
            <person name="Labutti K."/>
            <person name="Salamov A."/>
            <person name="Andreopoulos B."/>
            <person name="Baker S."/>
            <person name="Barry K."/>
            <person name="Bills G."/>
            <person name="Bluhm B."/>
            <person name="Cannon C."/>
            <person name="Castanera R."/>
            <person name="Culley D."/>
            <person name="Daum C."/>
            <person name="Ezra D."/>
            <person name="Gonzalez J."/>
            <person name="Henrissat B."/>
            <person name="Kuo A."/>
            <person name="Liang C."/>
            <person name="Lipzen A."/>
            <person name="Lutzoni F."/>
            <person name="Magnuson J."/>
            <person name="Mondo S."/>
            <person name="Nolan M."/>
            <person name="Ohm R."/>
            <person name="Pangilinan J."/>
            <person name="Park H.-J."/>
            <person name="Ramirez L."/>
            <person name="Alfaro M."/>
            <person name="Sun H."/>
            <person name="Tritt A."/>
            <person name="Yoshinaga Y."/>
            <person name="Zwiers L.-H."/>
            <person name="Turgeon B."/>
            <person name="Goodwin S."/>
            <person name="Spatafora J."/>
            <person name="Crous P."/>
            <person name="Grigoriev I."/>
        </authorList>
    </citation>
    <scope>NUCLEOTIDE SEQUENCE</scope>
    <source>
        <strain evidence="1">ATCC 200398</strain>
    </source>
</reference>